<evidence type="ECO:0000313" key="2">
    <source>
        <dbReference type="EnsemblMetazoa" id="CLYHEMP004223.1"/>
    </source>
</evidence>
<organism evidence="2 3">
    <name type="scientific">Clytia hemisphaerica</name>
    <dbReference type="NCBI Taxonomy" id="252671"/>
    <lineage>
        <taxon>Eukaryota</taxon>
        <taxon>Metazoa</taxon>
        <taxon>Cnidaria</taxon>
        <taxon>Hydrozoa</taxon>
        <taxon>Hydroidolina</taxon>
        <taxon>Leptothecata</taxon>
        <taxon>Obeliida</taxon>
        <taxon>Clytiidae</taxon>
        <taxon>Clytia</taxon>
    </lineage>
</organism>
<accession>A0A7M5UXP7</accession>
<name>A0A7M5UXP7_9CNID</name>
<dbReference type="AlphaFoldDB" id="A0A7M5UXP7"/>
<dbReference type="EnsemblMetazoa" id="CLYHEMT004223.1">
    <property type="protein sequence ID" value="CLYHEMP004223.1"/>
    <property type="gene ID" value="CLYHEMG004223"/>
</dbReference>
<dbReference type="Proteomes" id="UP000594262">
    <property type="component" value="Unplaced"/>
</dbReference>
<proteinExistence type="inferred from homology"/>
<dbReference type="PANTHER" id="PTHR13225:SF3">
    <property type="entry name" value="UPF0489 PROTEIN C5ORF22"/>
    <property type="match status" value="1"/>
</dbReference>
<keyword evidence="3" id="KW-1185">Reference proteome</keyword>
<protein>
    <submittedName>
        <fullName evidence="2">Uncharacterized protein</fullName>
    </submittedName>
</protein>
<reference evidence="2" key="1">
    <citation type="submission" date="2021-01" db="UniProtKB">
        <authorList>
            <consortium name="EnsemblMetazoa"/>
        </authorList>
    </citation>
    <scope>IDENTIFICATION</scope>
</reference>
<comment type="similarity">
    <text evidence="1">Belongs to the UPF0489 family.</text>
</comment>
<evidence type="ECO:0000313" key="3">
    <source>
        <dbReference type="Proteomes" id="UP000594262"/>
    </source>
</evidence>
<dbReference type="RefSeq" id="XP_066928821.1">
    <property type="nucleotide sequence ID" value="XM_067072720.1"/>
</dbReference>
<sequence length="453" mass="52472">MYSTVGREVFCNVKMSDGGNVRVVIVDQHHEVIPHWYQAINDGKISSNKNTLIHFDAHSDMATPENFEMLEETLQHPNEKLHKNASLLFPLMQANDRFITSAVLTGFVDRIIWVQPDWLSQDLAEIQVVYVGYTINKHDPKETKTSCMCNKDYRKSDKKFSKWLCFYLAAAVENQTVFVSQDNCLKVQPMRFFMFSETVFKQVFQVGSLKAGHVIIDIDEDYFGVEGGVQKMIDGGIPKEVIRNIDNLMPDLFCVNSIMAEQRLNKAVQTMFYELYISSEKSTLEHLKETVMKHTQKYFCGRNDALTFERFTNYLQKHTNKEILRTLASTKYCLFESLQLQVDKRLDAGHEFALCHGTIYPENTLNDLFTDSKNGIETRRDNLSKMLDFIYASTQPCLITIARSLRDGYVPREQQRFIERNVRKAVDQTLRKVKMTSQTIFDENLVFGEKGWV</sequence>
<dbReference type="OrthoDB" id="418142at2759"/>
<dbReference type="PANTHER" id="PTHR13225">
    <property type="entry name" value="MISEXPRESSION SUPPRESSOR OF RAS 6"/>
    <property type="match status" value="1"/>
</dbReference>
<dbReference type="Pfam" id="PF12640">
    <property type="entry name" value="UPF0489"/>
    <property type="match status" value="1"/>
</dbReference>
<dbReference type="InterPro" id="IPR024131">
    <property type="entry name" value="UPF0489"/>
</dbReference>
<evidence type="ECO:0000256" key="1">
    <source>
        <dbReference type="ARBA" id="ARBA00007099"/>
    </source>
</evidence>
<dbReference type="GeneID" id="136816391"/>